<keyword evidence="1" id="KW-0812">Transmembrane</keyword>
<keyword evidence="3" id="KW-1185">Reference proteome</keyword>
<sequence>MPTNKSEKGYVLSITLLMMSLSLLIIAGLLKCQIFTSAYHAIWKETSSVKLMTENKAMQEQMEVSRMFEQLQGALYNQYHNLYSEDVAANKEAFQILSAAQAYLLTTQTFFHKDSGDGYLYSTHLVEESLEVRMPYMQTEALMKVKCKKYTGNVHFATNPSKDQLVRYDEVKKHIKKIEESLQKGDSIQAQITRIEALKTEMISRPIYEIGVTTQLVHEAKGVLSKQQVYVRLKLVENHLGEGNSQDELAYALQLEDYQMMSVVN</sequence>
<protein>
    <submittedName>
        <fullName evidence="2">Uncharacterized protein</fullName>
    </submittedName>
</protein>
<comment type="caution">
    <text evidence="2">The sequence shown here is derived from an EMBL/GenBank/DDBJ whole genome shotgun (WGS) entry which is preliminary data.</text>
</comment>
<dbReference type="AlphaFoldDB" id="A0AA42DR15"/>
<gene>
    <name evidence="2" type="ORF">PBV87_20130</name>
</gene>
<reference evidence="2" key="1">
    <citation type="journal article" date="2023" name="Int. J. Syst. Evol. Microbiol.">
        <title>&lt;i&gt;Holtiella tumoricola&lt;/i&gt; gen. nov. sp. nov., isolated from a human clinical sample.</title>
        <authorList>
            <person name="Allen-Vercoe E."/>
            <person name="Daigneault M.C."/>
            <person name="Vancuren S.J."/>
            <person name="Cochrane K."/>
            <person name="O'Neal L.L."/>
            <person name="Sankaranarayanan K."/>
            <person name="Lawson P.A."/>
        </authorList>
    </citation>
    <scope>NUCLEOTIDE SEQUENCE</scope>
    <source>
        <strain evidence="2">CC70A</strain>
    </source>
</reference>
<organism evidence="2 3">
    <name type="scientific">Holtiella tumoricola</name>
    <dbReference type="NCBI Taxonomy" id="3018743"/>
    <lineage>
        <taxon>Bacteria</taxon>
        <taxon>Bacillati</taxon>
        <taxon>Bacillota</taxon>
        <taxon>Clostridia</taxon>
        <taxon>Lachnospirales</taxon>
        <taxon>Cellulosilyticaceae</taxon>
        <taxon>Holtiella</taxon>
    </lineage>
</organism>
<dbReference type="EMBL" id="JAQIFT010000068">
    <property type="protein sequence ID" value="MDA3733784.1"/>
    <property type="molecule type" value="Genomic_DNA"/>
</dbReference>
<keyword evidence="1" id="KW-0472">Membrane</keyword>
<evidence type="ECO:0000313" key="3">
    <source>
        <dbReference type="Proteomes" id="UP001169242"/>
    </source>
</evidence>
<evidence type="ECO:0000313" key="2">
    <source>
        <dbReference type="EMBL" id="MDA3733784.1"/>
    </source>
</evidence>
<proteinExistence type="predicted"/>
<feature type="transmembrane region" description="Helical" evidence="1">
    <location>
        <begin position="9"/>
        <end position="30"/>
    </location>
</feature>
<accession>A0AA42DR15</accession>
<name>A0AA42DR15_9FIRM</name>
<dbReference type="RefSeq" id="WP_271013495.1">
    <property type="nucleotide sequence ID" value="NZ_JAQIFT010000068.1"/>
</dbReference>
<dbReference type="Proteomes" id="UP001169242">
    <property type="component" value="Unassembled WGS sequence"/>
</dbReference>
<keyword evidence="1" id="KW-1133">Transmembrane helix</keyword>
<evidence type="ECO:0000256" key="1">
    <source>
        <dbReference type="SAM" id="Phobius"/>
    </source>
</evidence>